<reference evidence="2" key="1">
    <citation type="submission" date="2017-06" db="EMBL/GenBank/DDBJ databases">
        <authorList>
            <person name="Varghese N."/>
            <person name="Submissions S."/>
        </authorList>
    </citation>
    <scope>NUCLEOTIDE SEQUENCE [LARGE SCALE GENOMIC DNA]</scope>
    <source>
        <strain evidence="2">LNB2</strain>
    </source>
</reference>
<gene>
    <name evidence="1" type="ORF">SAMN06295912_10268</name>
</gene>
<name>A0A239CAS5_9SPHN</name>
<organism evidence="1 2">
    <name type="scientific">Edaphosphingomonas laterariae</name>
    <dbReference type="NCBI Taxonomy" id="861865"/>
    <lineage>
        <taxon>Bacteria</taxon>
        <taxon>Pseudomonadati</taxon>
        <taxon>Pseudomonadota</taxon>
        <taxon>Alphaproteobacteria</taxon>
        <taxon>Sphingomonadales</taxon>
        <taxon>Rhizorhabdaceae</taxon>
        <taxon>Edaphosphingomonas</taxon>
    </lineage>
</organism>
<dbReference type="GO" id="GO:0016788">
    <property type="term" value="F:hydrolase activity, acting on ester bonds"/>
    <property type="evidence" value="ECO:0007669"/>
    <property type="project" value="UniProtKB-ARBA"/>
</dbReference>
<evidence type="ECO:0000313" key="2">
    <source>
        <dbReference type="Proteomes" id="UP000198281"/>
    </source>
</evidence>
<keyword evidence="2" id="KW-1185">Reference proteome</keyword>
<proteinExistence type="predicted"/>
<evidence type="ECO:0008006" key="3">
    <source>
        <dbReference type="Google" id="ProtNLM"/>
    </source>
</evidence>
<dbReference type="RefSeq" id="WP_089218080.1">
    <property type="nucleotide sequence ID" value="NZ_FZOS01000002.1"/>
</dbReference>
<dbReference type="OrthoDB" id="7587421at2"/>
<dbReference type="InterPro" id="IPR036514">
    <property type="entry name" value="SGNH_hydro_sf"/>
</dbReference>
<dbReference type="AlphaFoldDB" id="A0A239CAS5"/>
<sequence length="481" mass="48452">MPSTKISALGAASALGGGELLPAVQGGGNVAVTPTQLRAHALAGVPPLLARPAARLMVDGDSKRGEAVTAARWVNARTPIEATIGSHDLGVGGSTTATQASTGLTNATRMATMQATVAAQVASGWAVDMLMTIGTNDIVLAGLTPETVLANLRKYHNAFRAAGGRFLILMAVDPRTGLDATAARKFIALNRAYADYCTAIADAIWCDTAAWWLDPASTSFAPVGGATGAAFGMAADGLHGNAYGAYRKQYALGPILQALYRPRLRGPLYGGDSFNTADAVRGNILGTNGRMVALGGTNSITLSGSGSVSGTPPAGWTATGTLTGDLGLSFAVAGCPPLDAYAGSAGWQAVRLTFNGTPSATGQIVLTRNVVLPEQGAAPMAGSLLVNANALAGCHGIYLASVNTNPIGRIDLGAAGTPTAADQLPQMDGLLGLDLALVPTGNLNSGVSINIRWLGGVAMSGSIDLIGATWRRADAPPAAAA</sequence>
<accession>A0A239CAS5</accession>
<protein>
    <recommendedName>
        <fullName evidence="3">GDSL-like Lipase/Acylhydrolase family protein</fullName>
    </recommendedName>
</protein>
<dbReference type="EMBL" id="FZOS01000002">
    <property type="protein sequence ID" value="SNS16544.1"/>
    <property type="molecule type" value="Genomic_DNA"/>
</dbReference>
<dbReference type="Gene3D" id="3.40.50.1110">
    <property type="entry name" value="SGNH hydrolase"/>
    <property type="match status" value="1"/>
</dbReference>
<evidence type="ECO:0000313" key="1">
    <source>
        <dbReference type="EMBL" id="SNS16544.1"/>
    </source>
</evidence>
<dbReference type="Proteomes" id="UP000198281">
    <property type="component" value="Unassembled WGS sequence"/>
</dbReference>
<dbReference type="SUPFAM" id="SSF52266">
    <property type="entry name" value="SGNH hydrolase"/>
    <property type="match status" value="1"/>
</dbReference>